<dbReference type="AlphaFoldDB" id="A0A0F9TDJ1"/>
<dbReference type="EMBL" id="LAZR01000352">
    <property type="protein sequence ID" value="KKN73002.1"/>
    <property type="molecule type" value="Genomic_DNA"/>
</dbReference>
<name>A0A0F9TDJ1_9ZZZZ</name>
<comment type="caution">
    <text evidence="2">The sequence shown here is derived from an EMBL/GenBank/DDBJ whole genome shotgun (WGS) entry which is preliminary data.</text>
</comment>
<gene>
    <name evidence="2" type="ORF">LCGC14_0405560</name>
</gene>
<evidence type="ECO:0000256" key="1">
    <source>
        <dbReference type="SAM" id="MobiDB-lite"/>
    </source>
</evidence>
<organism evidence="2">
    <name type="scientific">marine sediment metagenome</name>
    <dbReference type="NCBI Taxonomy" id="412755"/>
    <lineage>
        <taxon>unclassified sequences</taxon>
        <taxon>metagenomes</taxon>
        <taxon>ecological metagenomes</taxon>
    </lineage>
</organism>
<accession>A0A0F9TDJ1</accession>
<protein>
    <submittedName>
        <fullName evidence="2">Uncharacterized protein</fullName>
    </submittedName>
</protein>
<proteinExistence type="predicted"/>
<sequence length="51" mass="5430">MDGLVIKGLNSRLDRMVEQTTEPEPHVISAGNYNWDDTSPGGVSAGDAGRD</sequence>
<feature type="region of interest" description="Disordered" evidence="1">
    <location>
        <begin position="18"/>
        <end position="51"/>
    </location>
</feature>
<evidence type="ECO:0000313" key="2">
    <source>
        <dbReference type="EMBL" id="KKN73002.1"/>
    </source>
</evidence>
<reference evidence="2" key="1">
    <citation type="journal article" date="2015" name="Nature">
        <title>Complex archaea that bridge the gap between prokaryotes and eukaryotes.</title>
        <authorList>
            <person name="Spang A."/>
            <person name="Saw J.H."/>
            <person name="Jorgensen S.L."/>
            <person name="Zaremba-Niedzwiedzka K."/>
            <person name="Martijn J."/>
            <person name="Lind A.E."/>
            <person name="van Eijk R."/>
            <person name="Schleper C."/>
            <person name="Guy L."/>
            <person name="Ettema T.J."/>
        </authorList>
    </citation>
    <scope>NUCLEOTIDE SEQUENCE</scope>
</reference>